<dbReference type="Proteomes" id="UP000013569">
    <property type="component" value="Unassembled WGS sequence"/>
</dbReference>
<feature type="domain" description="ChrR-like cupin" evidence="1">
    <location>
        <begin position="18"/>
        <end position="81"/>
    </location>
</feature>
<evidence type="ECO:0000313" key="3">
    <source>
        <dbReference type="Proteomes" id="UP000013569"/>
    </source>
</evidence>
<dbReference type="InterPro" id="IPR025979">
    <property type="entry name" value="ChrR-like_cupin_dom"/>
</dbReference>
<evidence type="ECO:0000313" key="2">
    <source>
        <dbReference type="EMBL" id="EON30380.1"/>
    </source>
</evidence>
<evidence type="ECO:0000259" key="1">
    <source>
        <dbReference type="Pfam" id="PF12973"/>
    </source>
</evidence>
<reference evidence="2 3" key="1">
    <citation type="journal article" date="2013" name="Genome Announc.">
        <title>Draft Genome Sequence of a Benzothiophene-Desulfurizing Bacterium, Gordona terrae Strain C-6.</title>
        <authorList>
            <person name="Wang W."/>
            <person name="Ma T."/>
            <person name="Ren Y."/>
            <person name="Li G."/>
        </authorList>
    </citation>
    <scope>NUCLEOTIDE SEQUENCE [LARGE SCALE GENOMIC DNA]</scope>
    <source>
        <strain evidence="2 3">C-6</strain>
    </source>
</reference>
<sequence length="96" mass="10222">MDTSSLLAAGWDINPNGTADWVPWGEGDLARAKVLASGDGYMLVFVEARAGYSGSPHEHTSTEFSYVVSGRLRNQGLEMTSGGGYVAAIGRVRWSV</sequence>
<dbReference type="Pfam" id="PF12973">
    <property type="entry name" value="Cupin_7"/>
    <property type="match status" value="1"/>
</dbReference>
<organism evidence="2 3">
    <name type="scientific">Gordonia terrae C-6</name>
    <dbReference type="NCBI Taxonomy" id="1316928"/>
    <lineage>
        <taxon>Bacteria</taxon>
        <taxon>Bacillati</taxon>
        <taxon>Actinomycetota</taxon>
        <taxon>Actinomycetes</taxon>
        <taxon>Mycobacteriales</taxon>
        <taxon>Gordoniaceae</taxon>
        <taxon>Gordonia</taxon>
    </lineage>
</organism>
<dbReference type="AlphaFoldDB" id="R7Y2Y7"/>
<gene>
    <name evidence="2" type="ORF">GTC6_22857</name>
</gene>
<dbReference type="Gene3D" id="2.60.120.10">
    <property type="entry name" value="Jelly Rolls"/>
    <property type="match status" value="1"/>
</dbReference>
<accession>R7Y2Y7</accession>
<protein>
    <recommendedName>
        <fullName evidence="1">ChrR-like cupin domain-containing protein</fullName>
    </recommendedName>
</protein>
<dbReference type="InterPro" id="IPR011051">
    <property type="entry name" value="RmlC_Cupin_sf"/>
</dbReference>
<comment type="caution">
    <text evidence="2">The sequence shown here is derived from an EMBL/GenBank/DDBJ whole genome shotgun (WGS) entry which is preliminary data.</text>
</comment>
<proteinExistence type="predicted"/>
<dbReference type="SUPFAM" id="SSF51182">
    <property type="entry name" value="RmlC-like cupins"/>
    <property type="match status" value="1"/>
</dbReference>
<dbReference type="EMBL" id="AQPW01000061">
    <property type="protein sequence ID" value="EON30380.1"/>
    <property type="molecule type" value="Genomic_DNA"/>
</dbReference>
<name>R7Y2Y7_9ACTN</name>
<dbReference type="PATRIC" id="fig|1316928.3.peg.4624"/>
<dbReference type="InterPro" id="IPR014710">
    <property type="entry name" value="RmlC-like_jellyroll"/>
</dbReference>